<dbReference type="InterPro" id="IPR023614">
    <property type="entry name" value="Porin_dom_sf"/>
</dbReference>
<dbReference type="OrthoDB" id="7326315at2"/>
<organism evidence="3 4">
    <name type="scientific">Pseudoruegeria aquimaris</name>
    <dbReference type="NCBI Taxonomy" id="393663"/>
    <lineage>
        <taxon>Bacteria</taxon>
        <taxon>Pseudomonadati</taxon>
        <taxon>Pseudomonadota</taxon>
        <taxon>Alphaproteobacteria</taxon>
        <taxon>Rhodobacterales</taxon>
        <taxon>Roseobacteraceae</taxon>
        <taxon>Pseudoruegeria</taxon>
    </lineage>
</organism>
<protein>
    <submittedName>
        <fullName evidence="3">Porin</fullName>
    </submittedName>
</protein>
<dbReference type="GO" id="GO:0016020">
    <property type="term" value="C:membrane"/>
    <property type="evidence" value="ECO:0007669"/>
    <property type="project" value="InterPro"/>
</dbReference>
<dbReference type="RefSeq" id="WP_085870017.1">
    <property type="nucleotide sequence ID" value="NZ_FWFQ01000042.1"/>
</dbReference>
<reference evidence="3 4" key="1">
    <citation type="submission" date="2017-03" db="EMBL/GenBank/DDBJ databases">
        <authorList>
            <person name="Afonso C.L."/>
            <person name="Miller P.J."/>
            <person name="Scott M.A."/>
            <person name="Spackman E."/>
            <person name="Goraichik I."/>
            <person name="Dimitrov K.M."/>
            <person name="Suarez D.L."/>
            <person name="Swayne D.E."/>
        </authorList>
    </citation>
    <scope>NUCLEOTIDE SEQUENCE [LARGE SCALE GENOMIC DNA]</scope>
    <source>
        <strain evidence="3 4">CECT 7680</strain>
    </source>
</reference>
<dbReference type="SUPFAM" id="SSF56935">
    <property type="entry name" value="Porins"/>
    <property type="match status" value="1"/>
</dbReference>
<name>A0A1Y5TLD3_9RHOB</name>
<sequence>MKKVLIATTALVASAGFAAADVAISGDGRLGVIFNDNSGDAEFTSRARVAFTLSGETDNGIAFGGSFRADNASSASSGTAGSVFVSGDFGKLSMGDVDSAAEAAVGNISGVGLTGLNDTHELTYLSGSDTDGDGDSDFLAPLPQALYEYSTGAFSFYLSAGSPDGASESTTTPNFTTNTYDVVVLQSENVYGVGASYSGDNWKVGAGWETADLTLSESLGNNIGSLPAAPVVTSGTVDSWYIGGEASFGDATVKANYGDGDLIQQWGISLDYVFGATTLTAFYHDEQGQGAATGLDSEAYGLGASYDLGGGASLVAGWRNANDDNKADFGIKFNF</sequence>
<dbReference type="Proteomes" id="UP000193409">
    <property type="component" value="Unassembled WGS sequence"/>
</dbReference>
<proteinExistence type="predicted"/>
<feature type="signal peptide" evidence="1">
    <location>
        <begin position="1"/>
        <end position="20"/>
    </location>
</feature>
<feature type="chain" id="PRO_5012802844" evidence="1">
    <location>
        <begin position="21"/>
        <end position="335"/>
    </location>
</feature>
<dbReference type="GO" id="GO:0015288">
    <property type="term" value="F:porin activity"/>
    <property type="evidence" value="ECO:0007669"/>
    <property type="project" value="InterPro"/>
</dbReference>
<dbReference type="Gene3D" id="2.40.160.10">
    <property type="entry name" value="Porin"/>
    <property type="match status" value="1"/>
</dbReference>
<dbReference type="Pfam" id="PF13609">
    <property type="entry name" value="Porin_4"/>
    <property type="match status" value="1"/>
</dbReference>
<gene>
    <name evidence="3" type="ORF">PSA7680_03536</name>
</gene>
<dbReference type="InterPro" id="IPR033900">
    <property type="entry name" value="Gram_neg_porin_domain"/>
</dbReference>
<evidence type="ECO:0000313" key="4">
    <source>
        <dbReference type="Proteomes" id="UP000193409"/>
    </source>
</evidence>
<keyword evidence="4" id="KW-1185">Reference proteome</keyword>
<feature type="domain" description="Porin" evidence="2">
    <location>
        <begin position="7"/>
        <end position="325"/>
    </location>
</feature>
<dbReference type="AlphaFoldDB" id="A0A1Y5TLD3"/>
<evidence type="ECO:0000256" key="1">
    <source>
        <dbReference type="SAM" id="SignalP"/>
    </source>
</evidence>
<accession>A0A1Y5TLD3</accession>
<keyword evidence="1" id="KW-0732">Signal</keyword>
<dbReference type="EMBL" id="FWFQ01000042">
    <property type="protein sequence ID" value="SLN66814.1"/>
    <property type="molecule type" value="Genomic_DNA"/>
</dbReference>
<evidence type="ECO:0000313" key="3">
    <source>
        <dbReference type="EMBL" id="SLN66814.1"/>
    </source>
</evidence>
<evidence type="ECO:0000259" key="2">
    <source>
        <dbReference type="Pfam" id="PF13609"/>
    </source>
</evidence>